<name>A0ACB9CLX7_ARCLA</name>
<proteinExistence type="predicted"/>
<keyword evidence="2" id="KW-1185">Reference proteome</keyword>
<organism evidence="1 2">
    <name type="scientific">Arctium lappa</name>
    <name type="common">Greater burdock</name>
    <name type="synonym">Lappa major</name>
    <dbReference type="NCBI Taxonomy" id="4217"/>
    <lineage>
        <taxon>Eukaryota</taxon>
        <taxon>Viridiplantae</taxon>
        <taxon>Streptophyta</taxon>
        <taxon>Embryophyta</taxon>
        <taxon>Tracheophyta</taxon>
        <taxon>Spermatophyta</taxon>
        <taxon>Magnoliopsida</taxon>
        <taxon>eudicotyledons</taxon>
        <taxon>Gunneridae</taxon>
        <taxon>Pentapetalae</taxon>
        <taxon>asterids</taxon>
        <taxon>campanulids</taxon>
        <taxon>Asterales</taxon>
        <taxon>Asteraceae</taxon>
        <taxon>Carduoideae</taxon>
        <taxon>Cardueae</taxon>
        <taxon>Arctiinae</taxon>
        <taxon>Arctium</taxon>
    </lineage>
</organism>
<reference evidence="2" key="1">
    <citation type="journal article" date="2022" name="Mol. Ecol. Resour.">
        <title>The genomes of chicory, endive, great burdock and yacon provide insights into Asteraceae palaeo-polyploidization history and plant inulin production.</title>
        <authorList>
            <person name="Fan W."/>
            <person name="Wang S."/>
            <person name="Wang H."/>
            <person name="Wang A."/>
            <person name="Jiang F."/>
            <person name="Liu H."/>
            <person name="Zhao H."/>
            <person name="Xu D."/>
            <person name="Zhang Y."/>
        </authorList>
    </citation>
    <scope>NUCLEOTIDE SEQUENCE [LARGE SCALE GENOMIC DNA]</scope>
    <source>
        <strain evidence="2">cv. Niubang</strain>
    </source>
</reference>
<dbReference type="EMBL" id="CM042050">
    <property type="protein sequence ID" value="KAI3735102.1"/>
    <property type="molecule type" value="Genomic_DNA"/>
</dbReference>
<comment type="caution">
    <text evidence="1">The sequence shown here is derived from an EMBL/GenBank/DDBJ whole genome shotgun (WGS) entry which is preliminary data.</text>
</comment>
<sequence length="86" mass="9875">MRYEILARMINYLRCAAKLSEDGDFKKEPVIEIGSSSRCKRNTRRSKENKDETPKKDTHEDKVLLSETKSKVKYEGSSVRGVPIAK</sequence>
<gene>
    <name evidence="1" type="ORF">L6452_14590</name>
</gene>
<dbReference type="Proteomes" id="UP001055879">
    <property type="component" value="Linkage Group LG04"/>
</dbReference>
<protein>
    <submittedName>
        <fullName evidence="1">Uncharacterized protein</fullName>
    </submittedName>
</protein>
<evidence type="ECO:0000313" key="2">
    <source>
        <dbReference type="Proteomes" id="UP001055879"/>
    </source>
</evidence>
<reference evidence="1 2" key="2">
    <citation type="journal article" date="2022" name="Mol. Ecol. Resour.">
        <title>The genomes of chicory, endive, great burdock and yacon provide insights into Asteraceae paleo-polyploidization history and plant inulin production.</title>
        <authorList>
            <person name="Fan W."/>
            <person name="Wang S."/>
            <person name="Wang H."/>
            <person name="Wang A."/>
            <person name="Jiang F."/>
            <person name="Liu H."/>
            <person name="Zhao H."/>
            <person name="Xu D."/>
            <person name="Zhang Y."/>
        </authorList>
    </citation>
    <scope>NUCLEOTIDE SEQUENCE [LARGE SCALE GENOMIC DNA]</scope>
    <source>
        <strain evidence="2">cv. Niubang</strain>
    </source>
</reference>
<evidence type="ECO:0000313" key="1">
    <source>
        <dbReference type="EMBL" id="KAI3735102.1"/>
    </source>
</evidence>
<accession>A0ACB9CLX7</accession>